<feature type="domain" description="Transcription regulator TrmB C-terminal" evidence="6">
    <location>
        <begin position="111"/>
        <end position="336"/>
    </location>
</feature>
<dbReference type="InterPro" id="IPR036388">
    <property type="entry name" value="WH-like_DNA-bd_sf"/>
</dbReference>
<dbReference type="Pfam" id="PF11495">
    <property type="entry name" value="Regulator_TrmB"/>
    <property type="match status" value="1"/>
</dbReference>
<dbReference type="SUPFAM" id="SSF46785">
    <property type="entry name" value="Winged helix' DNA-binding domain"/>
    <property type="match status" value="1"/>
</dbReference>
<feature type="domain" description="Transcription regulator TrmB N-terminal" evidence="5">
    <location>
        <begin position="10"/>
        <end position="77"/>
    </location>
</feature>
<evidence type="ECO:0000256" key="4">
    <source>
        <dbReference type="ARBA" id="ARBA00023163"/>
    </source>
</evidence>
<keyword evidence="8" id="KW-1185">Reference proteome</keyword>
<evidence type="ECO:0000256" key="3">
    <source>
        <dbReference type="ARBA" id="ARBA00023125"/>
    </source>
</evidence>
<dbReference type="KEGG" id="thei:K1720_01125"/>
<name>A0A9E7SD33_9EURY</name>
<evidence type="ECO:0000259" key="5">
    <source>
        <dbReference type="Pfam" id="PF01978"/>
    </source>
</evidence>
<dbReference type="Proteomes" id="UP001056425">
    <property type="component" value="Chromosome"/>
</dbReference>
<dbReference type="Pfam" id="PF01978">
    <property type="entry name" value="TrmB"/>
    <property type="match status" value="1"/>
</dbReference>
<evidence type="ECO:0000313" key="8">
    <source>
        <dbReference type="Proteomes" id="UP001056425"/>
    </source>
</evidence>
<dbReference type="InterPro" id="IPR021586">
    <property type="entry name" value="Tscrpt_reg_TrmB_C"/>
</dbReference>
<dbReference type="PANTHER" id="PTHR34293:SF1">
    <property type="entry name" value="HTH-TYPE TRANSCRIPTIONAL REGULATOR TRMBL2"/>
    <property type="match status" value="1"/>
</dbReference>
<dbReference type="Gene3D" id="2.30.30.690">
    <property type="match status" value="1"/>
</dbReference>
<dbReference type="PANTHER" id="PTHR34293">
    <property type="entry name" value="HTH-TYPE TRANSCRIPTIONAL REGULATOR TRMBL2"/>
    <property type="match status" value="1"/>
</dbReference>
<sequence>MEEGELKALLKELGLNKYEVNAYITLIKQGPLTAGELASLSKVPQPRIYDIVRSLMSKGFVAITSERPKKVVPIDPEEVLGAMEQNYLKKVEMAKKELKAMYTPYESHREVVVVKNKTTLENYIKEAITNTKYHLSLAIPSLLVKKIATMLKTKSKEATIDLFVYGTGQIPKVADKIRSREVEDPIIVIQDKNLGIYAPPEAFKSKVQTIKGYALIIRDKNLLFMLDRYFYHALWPTGNPIYKKRGKVKFPKSYIHIRSVVEDIREYNLLGREIKIVGKFVKSRKPVELTGRIVDFFESEGKVISNITIETENGERYVIGGWNASLEDIEADLMILKG</sequence>
<dbReference type="SUPFAM" id="SSF159071">
    <property type="entry name" value="TrmB C-terminal domain-like"/>
    <property type="match status" value="1"/>
</dbReference>
<keyword evidence="2" id="KW-0805">Transcription regulation</keyword>
<accession>A0A9E7SD33</accession>
<dbReference type="GeneID" id="72776902"/>
<dbReference type="Gene3D" id="1.10.10.10">
    <property type="entry name" value="Winged helix-like DNA-binding domain superfamily/Winged helix DNA-binding domain"/>
    <property type="match status" value="1"/>
</dbReference>
<organism evidence="7 8">
    <name type="scientific">Thermococcus argininiproducens</name>
    <dbReference type="NCBI Taxonomy" id="2866384"/>
    <lineage>
        <taxon>Archaea</taxon>
        <taxon>Methanobacteriati</taxon>
        <taxon>Methanobacteriota</taxon>
        <taxon>Thermococci</taxon>
        <taxon>Thermococcales</taxon>
        <taxon>Thermococcaceae</taxon>
        <taxon>Thermococcus</taxon>
    </lineage>
</organism>
<dbReference type="InterPro" id="IPR051797">
    <property type="entry name" value="TrmB-like"/>
</dbReference>
<gene>
    <name evidence="7" type="ORF">K1720_01125</name>
</gene>
<evidence type="ECO:0000256" key="2">
    <source>
        <dbReference type="ARBA" id="ARBA00023015"/>
    </source>
</evidence>
<comment type="similarity">
    <text evidence="1">Belongs to the transcriptional regulator TrmB family.</text>
</comment>
<evidence type="ECO:0000256" key="1">
    <source>
        <dbReference type="ARBA" id="ARBA00007287"/>
    </source>
</evidence>
<dbReference type="InterPro" id="IPR036390">
    <property type="entry name" value="WH_DNA-bd_sf"/>
</dbReference>
<dbReference type="RefSeq" id="WP_251949403.1">
    <property type="nucleotide sequence ID" value="NZ_CP080572.1"/>
</dbReference>
<dbReference type="GO" id="GO:0003677">
    <property type="term" value="F:DNA binding"/>
    <property type="evidence" value="ECO:0007669"/>
    <property type="project" value="UniProtKB-KW"/>
</dbReference>
<dbReference type="AlphaFoldDB" id="A0A9E7SD33"/>
<evidence type="ECO:0000259" key="6">
    <source>
        <dbReference type="Pfam" id="PF11495"/>
    </source>
</evidence>
<dbReference type="InterPro" id="IPR002831">
    <property type="entry name" value="Tscrpt_reg_TrmB_N"/>
</dbReference>
<dbReference type="EMBL" id="CP080572">
    <property type="protein sequence ID" value="USH00117.1"/>
    <property type="molecule type" value="Genomic_DNA"/>
</dbReference>
<proteinExistence type="inferred from homology"/>
<reference evidence="7 8" key="1">
    <citation type="submission" date="2021-08" db="EMBL/GenBank/DDBJ databases">
        <title>Thermococcus onnuriiensis IOH2.</title>
        <authorList>
            <person name="Park Y.-J."/>
        </authorList>
    </citation>
    <scope>NUCLEOTIDE SEQUENCE [LARGE SCALE GENOMIC DNA]</scope>
    <source>
        <strain evidence="7 8">IOH2</strain>
    </source>
</reference>
<keyword evidence="4" id="KW-0804">Transcription</keyword>
<evidence type="ECO:0000313" key="7">
    <source>
        <dbReference type="EMBL" id="USH00117.1"/>
    </source>
</evidence>
<keyword evidence="3" id="KW-0238">DNA-binding</keyword>
<protein>
    <submittedName>
        <fullName evidence="7">TrmB family transcriptional regulator</fullName>
    </submittedName>
</protein>